<proteinExistence type="predicted"/>
<evidence type="ECO:0000313" key="2">
    <source>
        <dbReference type="Proteomes" id="UP000299102"/>
    </source>
</evidence>
<dbReference type="Proteomes" id="UP000299102">
    <property type="component" value="Unassembled WGS sequence"/>
</dbReference>
<accession>A0A4C1V8P1</accession>
<evidence type="ECO:0000313" key="1">
    <source>
        <dbReference type="EMBL" id="GBP34920.1"/>
    </source>
</evidence>
<protein>
    <submittedName>
        <fullName evidence="1">Uncharacterized protein</fullName>
    </submittedName>
</protein>
<keyword evidence="2" id="KW-1185">Reference proteome</keyword>
<sequence length="206" mass="23376">MFRRTGGETLLDKIRNEHIRGSFKVVPITDKIIENQPKDNPRSFDLTQELSSNSNMKDLSALNELPLQKLLSLKNSLHDLMMPAYTNVTTTPPHIERFGSQAMAMKGPVKRTDHETAFLAFGGYLLCLIVQAVKSKTGYDAGTQPTFFVNSGVKKRPGNHFASYGRRRRDIDLELPPEQLFKVLLDLCEAYAKWSQRNEFSFPDVN</sequence>
<comment type="caution">
    <text evidence="1">The sequence shown here is derived from an EMBL/GenBank/DDBJ whole genome shotgun (WGS) entry which is preliminary data.</text>
</comment>
<name>A0A4C1V8P1_EUMVA</name>
<organism evidence="1 2">
    <name type="scientific">Eumeta variegata</name>
    <name type="common">Bagworm moth</name>
    <name type="synonym">Eumeta japonica</name>
    <dbReference type="NCBI Taxonomy" id="151549"/>
    <lineage>
        <taxon>Eukaryota</taxon>
        <taxon>Metazoa</taxon>
        <taxon>Ecdysozoa</taxon>
        <taxon>Arthropoda</taxon>
        <taxon>Hexapoda</taxon>
        <taxon>Insecta</taxon>
        <taxon>Pterygota</taxon>
        <taxon>Neoptera</taxon>
        <taxon>Endopterygota</taxon>
        <taxon>Lepidoptera</taxon>
        <taxon>Glossata</taxon>
        <taxon>Ditrysia</taxon>
        <taxon>Tineoidea</taxon>
        <taxon>Psychidae</taxon>
        <taxon>Oiketicinae</taxon>
        <taxon>Eumeta</taxon>
    </lineage>
</organism>
<dbReference type="AlphaFoldDB" id="A0A4C1V8P1"/>
<dbReference type="EMBL" id="BGZK01000296">
    <property type="protein sequence ID" value="GBP34920.1"/>
    <property type="molecule type" value="Genomic_DNA"/>
</dbReference>
<reference evidence="1 2" key="1">
    <citation type="journal article" date="2019" name="Commun. Biol.">
        <title>The bagworm genome reveals a unique fibroin gene that provides high tensile strength.</title>
        <authorList>
            <person name="Kono N."/>
            <person name="Nakamura H."/>
            <person name="Ohtoshi R."/>
            <person name="Tomita M."/>
            <person name="Numata K."/>
            <person name="Arakawa K."/>
        </authorList>
    </citation>
    <scope>NUCLEOTIDE SEQUENCE [LARGE SCALE GENOMIC DNA]</scope>
</reference>
<dbReference type="OrthoDB" id="7676846at2759"/>
<gene>
    <name evidence="1" type="ORF">EVAR_26511_1</name>
</gene>